<evidence type="ECO:0000313" key="1">
    <source>
        <dbReference type="EMBL" id="OCH86539.1"/>
    </source>
</evidence>
<dbReference type="OrthoDB" id="2973320at2759"/>
<dbReference type="CDD" id="cd21037">
    <property type="entry name" value="MLKL_NTD"/>
    <property type="match status" value="1"/>
</dbReference>
<evidence type="ECO:0000313" key="2">
    <source>
        <dbReference type="Proteomes" id="UP000250043"/>
    </source>
</evidence>
<dbReference type="InterPro" id="IPR059179">
    <property type="entry name" value="MLKL-like_MCAfunc"/>
</dbReference>
<organism evidence="1 2">
    <name type="scientific">Obba rivulosa</name>
    <dbReference type="NCBI Taxonomy" id="1052685"/>
    <lineage>
        <taxon>Eukaryota</taxon>
        <taxon>Fungi</taxon>
        <taxon>Dikarya</taxon>
        <taxon>Basidiomycota</taxon>
        <taxon>Agaricomycotina</taxon>
        <taxon>Agaricomycetes</taxon>
        <taxon>Polyporales</taxon>
        <taxon>Gelatoporiaceae</taxon>
        <taxon>Obba</taxon>
    </lineage>
</organism>
<proteinExistence type="predicted"/>
<name>A0A8E2ANJ3_9APHY</name>
<accession>A0A8E2ANJ3</accession>
<dbReference type="Gene3D" id="1.20.930.20">
    <property type="entry name" value="Adaptor protein Cbl, N-terminal domain"/>
    <property type="match status" value="1"/>
</dbReference>
<keyword evidence="2" id="KW-1185">Reference proteome</keyword>
<dbReference type="EMBL" id="KV722523">
    <property type="protein sequence ID" value="OCH86539.1"/>
    <property type="molecule type" value="Genomic_DNA"/>
</dbReference>
<gene>
    <name evidence="1" type="ORF">OBBRIDRAFT_221080</name>
</gene>
<dbReference type="Proteomes" id="UP000250043">
    <property type="component" value="Unassembled WGS sequence"/>
</dbReference>
<protein>
    <submittedName>
        <fullName evidence="1">Uncharacterized protein</fullName>
    </submittedName>
</protein>
<dbReference type="InterPro" id="IPR036537">
    <property type="entry name" value="Adaptor_Cbl_N_dom_sf"/>
</dbReference>
<dbReference type="AlphaFoldDB" id="A0A8E2ANJ3"/>
<sequence length="509" mass="56714">MRSLVTSSMQTGTDAVLSVTYIFMLQDSGASQNSWLLRPSVVSYPSNLRMKPALRRDRVNGGDVLAHAISALETLRDVSNVVGSVPLFGVVIGAALSLLGTIQKVKGDKERCGRLATRTLELLRQMERSLATSTDIIDDDLRGDLVSIQSTLVDIQGDLNRVTSKNAGVRFLRQASIAASLDQHANILENALRSFNIACLIALRQKISEQDVYGKYQLRLLRWCDLKLQRRHGIWHARSGISGDEMFGEWEGRAVTIRILRQENSIEDVMESSVSLTPHRPHPSVAQFLGYSHPSTRTKFYILERGPVDAIEYLKTGDPPMRLRTYLQMHVDYQETFKYLQSSCFPVAETGEVHSHASCLPSLSLREDGTLLLSAEDLVEASPDRLLYHLLDAVGFNTRNELPRKTMYPPSSADPRALLSATQSGSQDYITSELFKSRGVQVSSYSWSSQCLHAKIGDYGHIDPETTSFITLGNAFDLMPTRSPQWSALSYIDDVWKSQSLDRTSSALQ</sequence>
<reference evidence="1 2" key="1">
    <citation type="submission" date="2016-07" db="EMBL/GenBank/DDBJ databases">
        <title>Draft genome of the white-rot fungus Obba rivulosa 3A-2.</title>
        <authorList>
            <consortium name="DOE Joint Genome Institute"/>
            <person name="Miettinen O."/>
            <person name="Riley R."/>
            <person name="Acob R."/>
            <person name="Barry K."/>
            <person name="Cullen D."/>
            <person name="De Vries R."/>
            <person name="Hainaut M."/>
            <person name="Hatakka A."/>
            <person name="Henrissat B."/>
            <person name="Hilden K."/>
            <person name="Kuo R."/>
            <person name="Labutti K."/>
            <person name="Lipzen A."/>
            <person name="Makela M.R."/>
            <person name="Sandor L."/>
            <person name="Spatafora J.W."/>
            <person name="Grigoriev I.V."/>
            <person name="Hibbett D.S."/>
        </authorList>
    </citation>
    <scope>NUCLEOTIDE SEQUENCE [LARGE SCALE GENOMIC DNA]</scope>
    <source>
        <strain evidence="1 2">3A-2</strain>
    </source>
</reference>
<dbReference type="GO" id="GO:0007166">
    <property type="term" value="P:cell surface receptor signaling pathway"/>
    <property type="evidence" value="ECO:0007669"/>
    <property type="project" value="InterPro"/>
</dbReference>